<keyword evidence="4" id="KW-1185">Reference proteome</keyword>
<evidence type="ECO:0000256" key="2">
    <source>
        <dbReference type="SAM" id="Phobius"/>
    </source>
</evidence>
<evidence type="ECO:0000313" key="3">
    <source>
        <dbReference type="EMBL" id="MFD1373763.1"/>
    </source>
</evidence>
<proteinExistence type="predicted"/>
<dbReference type="PANTHER" id="PTHR48098:SF1">
    <property type="entry name" value="DIACYLGLYCEROL ACYLTRANSFERASE_MYCOLYLTRANSFERASE AG85A"/>
    <property type="match status" value="1"/>
</dbReference>
<accession>A0ABW4AT53</accession>
<feature type="transmembrane region" description="Helical" evidence="2">
    <location>
        <begin position="32"/>
        <end position="52"/>
    </location>
</feature>
<dbReference type="InterPro" id="IPR029058">
    <property type="entry name" value="AB_hydrolase_fold"/>
</dbReference>
<dbReference type="Gene3D" id="3.40.50.1820">
    <property type="entry name" value="alpha/beta hydrolase"/>
    <property type="match status" value="1"/>
</dbReference>
<keyword evidence="3" id="KW-0378">Hydrolase</keyword>
<dbReference type="InterPro" id="IPR000801">
    <property type="entry name" value="Esterase-like"/>
</dbReference>
<feature type="compositionally biased region" description="Acidic residues" evidence="1">
    <location>
        <begin position="76"/>
        <end position="86"/>
    </location>
</feature>
<dbReference type="GO" id="GO:0016787">
    <property type="term" value="F:hydrolase activity"/>
    <property type="evidence" value="ECO:0007669"/>
    <property type="project" value="UniProtKB-KW"/>
</dbReference>
<dbReference type="Pfam" id="PF00756">
    <property type="entry name" value="Esterase"/>
    <property type="match status" value="1"/>
</dbReference>
<dbReference type="PANTHER" id="PTHR48098">
    <property type="entry name" value="ENTEROCHELIN ESTERASE-RELATED"/>
    <property type="match status" value="1"/>
</dbReference>
<organism evidence="3 4">
    <name type="scientific">Actinoplanes sichuanensis</name>
    <dbReference type="NCBI Taxonomy" id="512349"/>
    <lineage>
        <taxon>Bacteria</taxon>
        <taxon>Bacillati</taxon>
        <taxon>Actinomycetota</taxon>
        <taxon>Actinomycetes</taxon>
        <taxon>Micromonosporales</taxon>
        <taxon>Micromonosporaceae</taxon>
        <taxon>Actinoplanes</taxon>
    </lineage>
</organism>
<dbReference type="RefSeq" id="WP_317796722.1">
    <property type="nucleotide sequence ID" value="NZ_AP028461.1"/>
</dbReference>
<keyword evidence="2" id="KW-0812">Transmembrane</keyword>
<comment type="caution">
    <text evidence="3">The sequence shown here is derived from an EMBL/GenBank/DDBJ whole genome shotgun (WGS) entry which is preliminary data.</text>
</comment>
<feature type="region of interest" description="Disordered" evidence="1">
    <location>
        <begin position="68"/>
        <end position="99"/>
    </location>
</feature>
<keyword evidence="2" id="KW-1133">Transmembrane helix</keyword>
<protein>
    <submittedName>
        <fullName evidence="3">Alpha/beta hydrolase</fullName>
    </submittedName>
</protein>
<reference evidence="4" key="1">
    <citation type="journal article" date="2019" name="Int. J. Syst. Evol. Microbiol.">
        <title>The Global Catalogue of Microorganisms (GCM) 10K type strain sequencing project: providing services to taxonomists for standard genome sequencing and annotation.</title>
        <authorList>
            <consortium name="The Broad Institute Genomics Platform"/>
            <consortium name="The Broad Institute Genome Sequencing Center for Infectious Disease"/>
            <person name="Wu L."/>
            <person name="Ma J."/>
        </authorList>
    </citation>
    <scope>NUCLEOTIDE SEQUENCE [LARGE SCALE GENOMIC DNA]</scope>
    <source>
        <strain evidence="4">CCM 7526</strain>
    </source>
</reference>
<dbReference type="Proteomes" id="UP001597183">
    <property type="component" value="Unassembled WGS sequence"/>
</dbReference>
<keyword evidence="2" id="KW-0472">Membrane</keyword>
<evidence type="ECO:0000313" key="4">
    <source>
        <dbReference type="Proteomes" id="UP001597183"/>
    </source>
</evidence>
<name>A0ABW4AT53_9ACTN</name>
<dbReference type="EMBL" id="JBHTMK010000070">
    <property type="protein sequence ID" value="MFD1373763.1"/>
    <property type="molecule type" value="Genomic_DNA"/>
</dbReference>
<gene>
    <name evidence="3" type="ORF">ACFQ5G_51270</name>
</gene>
<evidence type="ECO:0000256" key="1">
    <source>
        <dbReference type="SAM" id="MobiDB-lite"/>
    </source>
</evidence>
<dbReference type="SUPFAM" id="SSF53474">
    <property type="entry name" value="alpha/beta-Hydrolases"/>
    <property type="match status" value="1"/>
</dbReference>
<sequence>MSIDSAATITLAVLLVLALTAGLALSWDRLRIVWRALLAFAVVMSLAGTAALQLNRLTEAYPSWDSLAGATPDGPGLDEPDLDETVPPESHDSEPGQGRLVTYQVPGPASGMHMPMLVYLPAAYFDPAQQTVAFPVIEALHGYPGTPETWARRLDIAGHLDREIAAGRMAPTVVLLPYQTPDRLLDTECLDLTDGPKAETYVTRDVPAWALSHLRVRGEREAWGLIGYSAGAYCAMNLALKHPDRYSAAAALSGLAGPGIKVGDQSENTTNDIAWRLRHLPAPDVALWIGWAADEKNARLGSQQVVEAARPPLTVETAVVAHGGHSHATWRQMEAPALDWLSARLARPAVPVGTAGR</sequence>
<dbReference type="InterPro" id="IPR050583">
    <property type="entry name" value="Mycobacterial_A85_antigen"/>
</dbReference>